<name>A0A6N3DZN4_9FIRM</name>
<sequence length="97" mass="10830">MVFIPINHLDNYVRPLKCLNDQGGRVNITVGRNIYNDDTVYPIAFNNLQSVNIINIADILDQDGWVTSAIKSITNLKFTYMTAQNSVTGISWIAIGN</sequence>
<proteinExistence type="predicted"/>
<protein>
    <submittedName>
        <fullName evidence="1">Uncharacterized protein</fullName>
    </submittedName>
</protein>
<reference evidence="1" key="1">
    <citation type="submission" date="2019-11" db="EMBL/GenBank/DDBJ databases">
        <authorList>
            <person name="Feng L."/>
        </authorList>
    </citation>
    <scope>NUCLEOTIDE SEQUENCE</scope>
    <source>
        <strain evidence="1">VatypicaLFYP47</strain>
    </source>
</reference>
<organism evidence="1">
    <name type="scientific">Veillonella atypica</name>
    <dbReference type="NCBI Taxonomy" id="39777"/>
    <lineage>
        <taxon>Bacteria</taxon>
        <taxon>Bacillati</taxon>
        <taxon>Bacillota</taxon>
        <taxon>Negativicutes</taxon>
        <taxon>Veillonellales</taxon>
        <taxon>Veillonellaceae</taxon>
        <taxon>Veillonella</taxon>
    </lineage>
</organism>
<accession>A0A6N3DZN4</accession>
<gene>
    <name evidence="1" type="ORF">VALFYP47_01978</name>
</gene>
<dbReference type="EMBL" id="CACRUN010000027">
    <property type="protein sequence ID" value="VYU33832.1"/>
    <property type="molecule type" value="Genomic_DNA"/>
</dbReference>
<dbReference type="AlphaFoldDB" id="A0A6N3DZN4"/>
<evidence type="ECO:0000313" key="1">
    <source>
        <dbReference type="EMBL" id="VYU33832.1"/>
    </source>
</evidence>